<dbReference type="Proteomes" id="UP000798662">
    <property type="component" value="Chromosome 1"/>
</dbReference>
<reference evidence="1" key="1">
    <citation type="submission" date="2019-11" db="EMBL/GenBank/DDBJ databases">
        <title>Nori genome reveals adaptations in red seaweeds to the harsh intertidal environment.</title>
        <authorList>
            <person name="Wang D."/>
            <person name="Mao Y."/>
        </authorList>
    </citation>
    <scope>NUCLEOTIDE SEQUENCE</scope>
    <source>
        <tissue evidence="1">Gametophyte</tissue>
    </source>
</reference>
<comment type="caution">
    <text evidence="1">The sequence shown here is derived from an EMBL/GenBank/DDBJ whole genome shotgun (WGS) entry which is preliminary data.</text>
</comment>
<gene>
    <name evidence="1" type="ORF">I4F81_003602</name>
</gene>
<accession>A0ACC3BTX5</accession>
<organism evidence="1 2">
    <name type="scientific">Pyropia yezoensis</name>
    <name type="common">Susabi-nori</name>
    <name type="synonym">Porphyra yezoensis</name>
    <dbReference type="NCBI Taxonomy" id="2788"/>
    <lineage>
        <taxon>Eukaryota</taxon>
        <taxon>Rhodophyta</taxon>
        <taxon>Bangiophyceae</taxon>
        <taxon>Bangiales</taxon>
        <taxon>Bangiaceae</taxon>
        <taxon>Pyropia</taxon>
    </lineage>
</organism>
<proteinExistence type="predicted"/>
<dbReference type="EMBL" id="CM020618">
    <property type="protein sequence ID" value="KAK1861018.1"/>
    <property type="molecule type" value="Genomic_DNA"/>
</dbReference>
<evidence type="ECO:0000313" key="1">
    <source>
        <dbReference type="EMBL" id="KAK1861018.1"/>
    </source>
</evidence>
<protein>
    <submittedName>
        <fullName evidence="1">Uncharacterized protein</fullName>
    </submittedName>
</protein>
<name>A0ACC3BTX5_PYRYE</name>
<sequence>MGRCRSGALPLTAAAIIVAALGLAARVMATSGDGAAAPVAPAAAVAPEAAAAPKRYIVMLSSSASPAEAVSSMVRRVEARARAGPFVAGAPALKVVTEFRTLGGLVFEGSPADAEAVRAMEGVQNVEEDGIVTVA</sequence>
<evidence type="ECO:0000313" key="2">
    <source>
        <dbReference type="Proteomes" id="UP000798662"/>
    </source>
</evidence>
<keyword evidence="2" id="KW-1185">Reference proteome</keyword>